<evidence type="ECO:0000259" key="4">
    <source>
        <dbReference type="PROSITE" id="PS50893"/>
    </source>
</evidence>
<dbReference type="InterPro" id="IPR017871">
    <property type="entry name" value="ABC_transporter-like_CS"/>
</dbReference>
<dbReference type="PROSITE" id="PS00211">
    <property type="entry name" value="ABC_TRANSPORTER_1"/>
    <property type="match status" value="2"/>
</dbReference>
<dbReference type="EMBL" id="JAMZFW010000014">
    <property type="protein sequence ID" value="MCP1102779.1"/>
    <property type="molecule type" value="Genomic_DNA"/>
</dbReference>
<evidence type="ECO:0000256" key="2">
    <source>
        <dbReference type="ARBA" id="ARBA00022840"/>
    </source>
</evidence>
<dbReference type="Pfam" id="PF12848">
    <property type="entry name" value="ABC_tran_Xtn"/>
    <property type="match status" value="1"/>
</dbReference>
<dbReference type="InterPro" id="IPR027417">
    <property type="entry name" value="P-loop_NTPase"/>
</dbReference>
<dbReference type="InterPro" id="IPR003439">
    <property type="entry name" value="ABC_transporter-like_ATP-bd"/>
</dbReference>
<proteinExistence type="predicted"/>
<dbReference type="PANTHER" id="PTHR42855">
    <property type="entry name" value="ABC TRANSPORTER ATP-BINDING SUBUNIT"/>
    <property type="match status" value="1"/>
</dbReference>
<organism evidence="5 6">
    <name type="scientific">Aequitasia blattaphilus</name>
    <dbReference type="NCBI Taxonomy" id="2949332"/>
    <lineage>
        <taxon>Bacteria</taxon>
        <taxon>Bacillati</taxon>
        <taxon>Bacillota</taxon>
        <taxon>Clostridia</taxon>
        <taxon>Lachnospirales</taxon>
        <taxon>Lachnospiraceae</taxon>
        <taxon>Aequitasia</taxon>
    </lineage>
</organism>
<dbReference type="SUPFAM" id="SSF52540">
    <property type="entry name" value="P-loop containing nucleoside triphosphate hydrolases"/>
    <property type="match status" value="2"/>
</dbReference>
<feature type="domain" description="ABC transporter" evidence="4">
    <location>
        <begin position="281"/>
        <end position="498"/>
    </location>
</feature>
<dbReference type="Pfam" id="PF00005">
    <property type="entry name" value="ABC_tran"/>
    <property type="match status" value="2"/>
</dbReference>
<gene>
    <name evidence="5" type="ORF">NK125_10155</name>
</gene>
<feature type="domain" description="ABC transporter" evidence="4">
    <location>
        <begin position="4"/>
        <end position="217"/>
    </location>
</feature>
<evidence type="ECO:0000313" key="5">
    <source>
        <dbReference type="EMBL" id="MCP1102779.1"/>
    </source>
</evidence>
<dbReference type="Pfam" id="PF16326">
    <property type="entry name" value="ABC_tran_CTD"/>
    <property type="match status" value="1"/>
</dbReference>
<dbReference type="InterPro" id="IPR003593">
    <property type="entry name" value="AAA+_ATPase"/>
</dbReference>
<evidence type="ECO:0000256" key="1">
    <source>
        <dbReference type="ARBA" id="ARBA00022741"/>
    </source>
</evidence>
<comment type="caution">
    <text evidence="5">The sequence shown here is derived from an EMBL/GenBank/DDBJ whole genome shotgun (WGS) entry which is preliminary data.</text>
</comment>
<dbReference type="Gene3D" id="3.40.50.300">
    <property type="entry name" value="P-loop containing nucleotide triphosphate hydrolases"/>
    <property type="match status" value="2"/>
</dbReference>
<dbReference type="InterPro" id="IPR032524">
    <property type="entry name" value="ABC_tran_C"/>
</dbReference>
<dbReference type="GO" id="GO:0005524">
    <property type="term" value="F:ATP binding"/>
    <property type="evidence" value="ECO:0007669"/>
    <property type="project" value="UniProtKB-KW"/>
</dbReference>
<keyword evidence="1" id="KW-0547">Nucleotide-binding</keyword>
<reference evidence="5 6" key="1">
    <citation type="journal article" date="2022" name="Genome Biol. Evol.">
        <title>Host diet, physiology and behaviors set the stage for Lachnospiraceae cladogenesis.</title>
        <authorList>
            <person name="Vera-Ponce De Leon A."/>
            <person name="Schneider M."/>
            <person name="Jahnes B.C."/>
            <person name="Sadowski V."/>
            <person name="Camuy-Velez L.A."/>
            <person name="Duan J."/>
            <person name="Sabree Z.L."/>
        </authorList>
    </citation>
    <scope>NUCLEOTIDE SEQUENCE [LARGE SCALE GENOMIC DNA]</scope>
    <source>
        <strain evidence="5 6">PAL113</strain>
    </source>
</reference>
<dbReference type="SMART" id="SM00382">
    <property type="entry name" value="AAA"/>
    <property type="match status" value="2"/>
</dbReference>
<keyword evidence="6" id="KW-1185">Reference proteome</keyword>
<evidence type="ECO:0000313" key="6">
    <source>
        <dbReference type="Proteomes" id="UP001523566"/>
    </source>
</evidence>
<name>A0ABT1EAC8_9FIRM</name>
<protein>
    <submittedName>
        <fullName evidence="5">ABC-F family ATP-binding cassette domain-containing protein</fullName>
    </submittedName>
</protein>
<keyword evidence="2 5" id="KW-0067">ATP-binding</keyword>
<accession>A0ABT1EAC8</accession>
<evidence type="ECO:0000256" key="3">
    <source>
        <dbReference type="SAM" id="Coils"/>
    </source>
</evidence>
<dbReference type="InterPro" id="IPR051309">
    <property type="entry name" value="ABCF_ATPase"/>
</dbReference>
<dbReference type="Proteomes" id="UP001523566">
    <property type="component" value="Unassembled WGS sequence"/>
</dbReference>
<dbReference type="CDD" id="cd03221">
    <property type="entry name" value="ABCF_EF-3"/>
    <property type="match status" value="2"/>
</dbReference>
<dbReference type="InterPro" id="IPR037118">
    <property type="entry name" value="Val-tRNA_synth_C_sf"/>
</dbReference>
<dbReference type="Gene3D" id="1.10.287.380">
    <property type="entry name" value="Valyl-tRNA synthetase, C-terminal domain"/>
    <property type="match status" value="1"/>
</dbReference>
<feature type="coiled-coil region" evidence="3">
    <location>
        <begin position="529"/>
        <end position="580"/>
    </location>
</feature>
<dbReference type="PROSITE" id="PS50893">
    <property type="entry name" value="ABC_TRANSPORTER_2"/>
    <property type="match status" value="2"/>
</dbReference>
<sequence>MNICTVEQVSKSFGDKKILDDVSLGVQEGDKIGLIGLNGSGKTTILRLLAGVESCDEGQIIKQNNKTLAYLSQDPEMPKNLSVLDYVLGDEKEEDWAVASEAKSILNRLGITNHDEMIQTLSGGQRKRVALAKTLLHPTDILILDEPTNHIDNEMAVWLEEYLQGFKGTLIMVTHDRYFLERVSNRIIEIDQAKLYSYPGNYEEFLLRKSEREEIARATERKRQSTLRVENAWAARGARARSTKQKARLMRLEELKESSGPKEKSELSLDSIGQRMGKKTIACNHIVKSYGEKHLIKEFDYIFLKNSRIGIIGKNGCGKSTLVKIIAGIEAPDSGKMEIGETIKIGYFSQNQEELKGSIRVIESIREIGEFIETKDGTISASQMLTRFLFDDDQQYAPVDKLSGGEKKRLALLMVLMEAPNVLILDEITNDLDIPTLIILEEFLETFSGIVITVSHDRYFLDNVVERILAFEEGGEIVEYMGDYSDYVESQKKTAIHQPAPKVEIQRIKNGKQKAPQKLKFTFAEQREYDRIDEDVAELEKNILEVSNQIEEFAYDYTELAKLSSRKSELEEQLEEKMERWVYLNDLAERIENQ</sequence>
<dbReference type="PANTHER" id="PTHR42855:SF1">
    <property type="entry name" value="ABC TRANSPORTER DOMAIN-CONTAINING PROTEIN"/>
    <property type="match status" value="1"/>
</dbReference>
<keyword evidence="3" id="KW-0175">Coiled coil</keyword>
<dbReference type="RefSeq" id="WP_262066566.1">
    <property type="nucleotide sequence ID" value="NZ_JAMXOD010000014.1"/>
</dbReference>
<dbReference type="InterPro" id="IPR032781">
    <property type="entry name" value="ABC_tran_Xtn"/>
</dbReference>